<keyword evidence="1" id="KW-0812">Transmembrane</keyword>
<feature type="transmembrane region" description="Helical" evidence="1">
    <location>
        <begin position="97"/>
        <end position="113"/>
    </location>
</feature>
<keyword evidence="1" id="KW-1133">Transmembrane helix</keyword>
<accession>A0A0K8NUK8</accession>
<dbReference type="OrthoDB" id="7029611at2"/>
<keyword evidence="1" id="KW-0472">Membrane</keyword>
<dbReference type="InterPro" id="IPR009936">
    <property type="entry name" value="DUF1468"/>
</dbReference>
<feature type="transmembrane region" description="Helical" evidence="1">
    <location>
        <begin position="71"/>
        <end position="91"/>
    </location>
</feature>
<evidence type="ECO:0000256" key="1">
    <source>
        <dbReference type="SAM" id="Phobius"/>
    </source>
</evidence>
<feature type="transmembrane region" description="Helical" evidence="1">
    <location>
        <begin position="41"/>
        <end position="59"/>
    </location>
</feature>
<sequence>MKIKSQRDFVAGLMFILVGIGFAFGATNYSMGNSARPGPGYFPLLLSVILAILGCVVLFKSLTIETEGGDPIGAIAWRPLLITVASIIVYGVLQPRLGLFIAVPVLIVMVSFAGDEFKWIGVLASAVVLTVFSWAVFVYGLNLTIPLWPTIFGQ</sequence>
<proteinExistence type="predicted"/>
<name>A0A0K8NUK8_PISS1</name>
<comment type="caution">
    <text evidence="3">The sequence shown here is derived from an EMBL/GenBank/DDBJ whole genome shotgun (WGS) entry which is preliminary data.</text>
</comment>
<evidence type="ECO:0000259" key="2">
    <source>
        <dbReference type="Pfam" id="PF07331"/>
    </source>
</evidence>
<evidence type="ECO:0000313" key="3">
    <source>
        <dbReference type="EMBL" id="GAP33630.1"/>
    </source>
</evidence>
<gene>
    <name evidence="3" type="ORF">ISF6_0076</name>
</gene>
<evidence type="ECO:0000313" key="4">
    <source>
        <dbReference type="Proteomes" id="UP000037660"/>
    </source>
</evidence>
<keyword evidence="4" id="KW-1185">Reference proteome</keyword>
<dbReference type="Proteomes" id="UP000037660">
    <property type="component" value="Unassembled WGS sequence"/>
</dbReference>
<dbReference type="EMBL" id="BBYR01000001">
    <property type="protein sequence ID" value="GAP33630.1"/>
    <property type="molecule type" value="Genomic_DNA"/>
</dbReference>
<dbReference type="AlphaFoldDB" id="A0A0K8NUK8"/>
<dbReference type="RefSeq" id="WP_054017799.1">
    <property type="nucleotide sequence ID" value="NZ_BBYR01000001.1"/>
</dbReference>
<feature type="domain" description="DUF1468" evidence="2">
    <location>
        <begin position="10"/>
        <end position="146"/>
    </location>
</feature>
<organism evidence="3 4">
    <name type="scientific">Piscinibacter sakaiensis</name>
    <name type="common">Ideonella sakaiensis</name>
    <dbReference type="NCBI Taxonomy" id="1547922"/>
    <lineage>
        <taxon>Bacteria</taxon>
        <taxon>Pseudomonadati</taxon>
        <taxon>Pseudomonadota</taxon>
        <taxon>Betaproteobacteria</taxon>
        <taxon>Burkholderiales</taxon>
        <taxon>Sphaerotilaceae</taxon>
        <taxon>Piscinibacter</taxon>
    </lineage>
</organism>
<feature type="transmembrane region" description="Helical" evidence="1">
    <location>
        <begin position="120"/>
        <end position="141"/>
    </location>
</feature>
<reference evidence="4" key="1">
    <citation type="submission" date="2015-07" db="EMBL/GenBank/DDBJ databases">
        <title>Discovery of a poly(ethylene terephthalate assimilation.</title>
        <authorList>
            <person name="Yoshida S."/>
            <person name="Hiraga K."/>
            <person name="Takehana T."/>
            <person name="Taniguchi I."/>
            <person name="Yamaji H."/>
            <person name="Maeda Y."/>
            <person name="Toyohara K."/>
            <person name="Miyamoto K."/>
            <person name="Kimura Y."/>
            <person name="Oda K."/>
        </authorList>
    </citation>
    <scope>NUCLEOTIDE SEQUENCE [LARGE SCALE GENOMIC DNA]</scope>
    <source>
        <strain evidence="4">NBRC 110686 / TISTR 2288 / 201-F6</strain>
    </source>
</reference>
<reference evidence="3 4" key="2">
    <citation type="journal article" date="2016" name="Science">
        <title>A bacterium that degrades and assimilates poly(ethylene terephthalate).</title>
        <authorList>
            <person name="Yoshida S."/>
            <person name="Hiraga K."/>
            <person name="Takehana T."/>
            <person name="Taniguchi I."/>
            <person name="Yamaji H."/>
            <person name="Maeda Y."/>
            <person name="Toyohara K."/>
            <person name="Miyamoto K."/>
            <person name="Kimura Y."/>
            <person name="Oda K."/>
        </authorList>
    </citation>
    <scope>NUCLEOTIDE SEQUENCE [LARGE SCALE GENOMIC DNA]</scope>
    <source>
        <strain evidence="4">NBRC 110686 / TISTR 2288 / 201-F6</strain>
    </source>
</reference>
<dbReference type="Pfam" id="PF07331">
    <property type="entry name" value="TctB"/>
    <property type="match status" value="1"/>
</dbReference>
<protein>
    <submittedName>
        <fullName evidence="3">Tricarboxylate transport protein TctB</fullName>
    </submittedName>
</protein>
<dbReference type="STRING" id="1547922.ISF6_0076"/>